<proteinExistence type="predicted"/>
<reference evidence="8" key="1">
    <citation type="submission" date="2021-01" db="EMBL/GenBank/DDBJ databases">
        <authorList>
            <person name="Corre E."/>
            <person name="Pelletier E."/>
            <person name="Niang G."/>
            <person name="Scheremetjew M."/>
            <person name="Finn R."/>
            <person name="Kale V."/>
            <person name="Holt S."/>
            <person name="Cochrane G."/>
            <person name="Meng A."/>
            <person name="Brown T."/>
            <person name="Cohen L."/>
        </authorList>
    </citation>
    <scope>NUCLEOTIDE SEQUENCE</scope>
    <source>
        <strain evidence="8">NY070348D</strain>
    </source>
</reference>
<dbReference type="EMBL" id="HBHK01001325">
    <property type="protein sequence ID" value="CAD9663796.1"/>
    <property type="molecule type" value="Transcribed_RNA"/>
</dbReference>
<evidence type="ECO:0000313" key="6">
    <source>
        <dbReference type="EMBL" id="CAD9663802.1"/>
    </source>
</evidence>
<evidence type="ECO:0000313" key="9">
    <source>
        <dbReference type="EMBL" id="CAD9663809.1"/>
    </source>
</evidence>
<evidence type="ECO:0000313" key="5">
    <source>
        <dbReference type="EMBL" id="CAD9663800.1"/>
    </source>
</evidence>
<keyword evidence="1 2" id="KW-0949">S-adenosyl-L-methionine</keyword>
<dbReference type="SUPFAM" id="SSF53335">
    <property type="entry name" value="S-adenosyl-L-methionine-dependent methyltransferases"/>
    <property type="match status" value="1"/>
</dbReference>
<dbReference type="AlphaFoldDB" id="A0A7S2R8L3"/>
<protein>
    <recommendedName>
        <fullName evidence="11">Protein arginine N-methyltransferase</fullName>
    </recommendedName>
</protein>
<evidence type="ECO:0000256" key="1">
    <source>
        <dbReference type="ARBA" id="ARBA00022691"/>
    </source>
</evidence>
<dbReference type="Pfam" id="PF06325">
    <property type="entry name" value="PrmA"/>
    <property type="match status" value="1"/>
</dbReference>
<dbReference type="Gene3D" id="2.70.160.11">
    <property type="entry name" value="Hnrnp arginine n-methyltransferase1"/>
    <property type="match status" value="2"/>
</dbReference>
<evidence type="ECO:0000313" key="4">
    <source>
        <dbReference type="EMBL" id="CAD9663797.1"/>
    </source>
</evidence>
<dbReference type="GO" id="GO:0042054">
    <property type="term" value="F:histone methyltransferase activity"/>
    <property type="evidence" value="ECO:0007669"/>
    <property type="project" value="TreeGrafter"/>
</dbReference>
<dbReference type="PANTHER" id="PTHR11006">
    <property type="entry name" value="PROTEIN ARGININE N-METHYLTRANSFERASE"/>
    <property type="match status" value="1"/>
</dbReference>
<dbReference type="GO" id="GO:0016274">
    <property type="term" value="F:protein-arginine N-methyltransferase activity"/>
    <property type="evidence" value="ECO:0007669"/>
    <property type="project" value="InterPro"/>
</dbReference>
<evidence type="ECO:0000313" key="7">
    <source>
        <dbReference type="EMBL" id="CAD9663805.1"/>
    </source>
</evidence>
<dbReference type="Gene3D" id="3.40.50.150">
    <property type="entry name" value="Vaccinia Virus protein VP39"/>
    <property type="match status" value="1"/>
</dbReference>
<evidence type="ECO:0000313" key="8">
    <source>
        <dbReference type="EMBL" id="CAD9663807.1"/>
    </source>
</evidence>
<evidence type="ECO:0000313" key="3">
    <source>
        <dbReference type="EMBL" id="CAD9663796.1"/>
    </source>
</evidence>
<dbReference type="EMBL" id="HBHK01001331">
    <property type="protein sequence ID" value="CAD9663807.1"/>
    <property type="molecule type" value="Transcribed_RNA"/>
</dbReference>
<dbReference type="PANTHER" id="PTHR11006:SF4">
    <property type="entry name" value="PROTEIN ARGININE N-METHYLTRANSFERASE 7"/>
    <property type="match status" value="1"/>
</dbReference>
<gene>
    <name evidence="3" type="ORF">QSP1433_LOCUS785</name>
    <name evidence="4" type="ORF">QSP1433_LOCUS786</name>
    <name evidence="5" type="ORF">QSP1433_LOCUS787</name>
    <name evidence="6" type="ORF">QSP1433_LOCUS788</name>
    <name evidence="7" type="ORF">QSP1433_LOCUS789</name>
    <name evidence="8" type="ORF">QSP1433_LOCUS790</name>
    <name evidence="9" type="ORF">QSP1433_LOCUS791</name>
    <name evidence="10" type="ORF">QSP1433_LOCUS792</name>
</gene>
<organism evidence="8">
    <name type="scientific">Mucochytrium quahogii</name>
    <dbReference type="NCBI Taxonomy" id="96639"/>
    <lineage>
        <taxon>Eukaryota</taxon>
        <taxon>Sar</taxon>
        <taxon>Stramenopiles</taxon>
        <taxon>Bigyra</taxon>
        <taxon>Labyrinthulomycetes</taxon>
        <taxon>Thraustochytrida</taxon>
        <taxon>Thraustochytriidae</taxon>
        <taxon>Mucochytrium</taxon>
    </lineage>
</organism>
<dbReference type="GO" id="GO:0032259">
    <property type="term" value="P:methylation"/>
    <property type="evidence" value="ECO:0007669"/>
    <property type="project" value="UniProtKB-KW"/>
</dbReference>
<dbReference type="EMBL" id="HBHK01001328">
    <property type="protein sequence ID" value="CAD9663800.1"/>
    <property type="molecule type" value="Transcribed_RNA"/>
</dbReference>
<sequence length="683" mass="74992">MAALLVPGVDRSTGDLAWDAIGGEEERAQVEVMSTKMRMMVPMVNDTTRNRAYQVAIERAVEDFKDNNQGKGPHVLDIGMGTGILSLISAKAGASLVTGCEMNPVLARVAAKVSKDNGFEDVIKVHAKRSTDLVVGKDLQSKVDIIVTETLDSNLLTEGIIGSIQHAVEHLANPGVVIIPSSAKVHAMVVDATSFGGLNVSEIGFDGHTIAGMERGMDMAVPLDKEYHVNFHADRKGTVQPLTASFQVFDINFSRDYTLVHKDVEIKPCANTGGKRANAVVVWWELCVYEPRAVERSGGDSKRLKVDNSELLLSTSLDHDESSSQWQDHWFQTLIPLRKVQAPVDEGCSTFRLCFSHTADTIALTEFEQLPRLPAQLIKSGVPSVGYGRLRLAELSDKVRTHSFKQHLAKICAQARAKLPSGKTLALLDMSDGSFCACLTLEDVDLCYSLEKQDDSAFFWKRVVAQGSRSVEFLKALPTRFPDDVGCIILSSELFYETMQSNPVLAAFSYLYQTKVMVSRISGIPVRVAPQCAIVQARVVKFDRLGDAMNPPSDVLGFNHAAAAALWENNSTMNPLYLWCYGHTFLSEAEELSRISFDSQTVEFFDKTIRLTSHESTNLLGLVVWVSSCGHDPLERWYKQCLVGFFPCTGGYKKTFSIANVLKITISCSPEDSNTLGLSCCGI</sequence>
<accession>A0A7S2R8L3</accession>
<evidence type="ECO:0008006" key="11">
    <source>
        <dbReference type="Google" id="ProtNLM"/>
    </source>
</evidence>
<dbReference type="PROSITE" id="PS51678">
    <property type="entry name" value="SAM_MT_PRMT"/>
    <property type="match status" value="1"/>
</dbReference>
<dbReference type="InterPro" id="IPR025799">
    <property type="entry name" value="Arg_MeTrfase"/>
</dbReference>
<dbReference type="EMBL" id="HBHK01001332">
    <property type="protein sequence ID" value="CAD9663809.1"/>
    <property type="molecule type" value="Transcribed_RNA"/>
</dbReference>
<name>A0A7S2R8L3_9STRA</name>
<dbReference type="EMBL" id="HBHK01001329">
    <property type="protein sequence ID" value="CAD9663802.1"/>
    <property type="molecule type" value="Transcribed_RNA"/>
</dbReference>
<dbReference type="EMBL" id="HBHK01001333">
    <property type="protein sequence ID" value="CAD9663811.1"/>
    <property type="molecule type" value="Transcribed_RNA"/>
</dbReference>
<dbReference type="InterPro" id="IPR029063">
    <property type="entry name" value="SAM-dependent_MTases_sf"/>
</dbReference>
<evidence type="ECO:0000313" key="10">
    <source>
        <dbReference type="EMBL" id="CAD9663811.1"/>
    </source>
</evidence>
<keyword evidence="2" id="KW-0489">Methyltransferase</keyword>
<dbReference type="EMBL" id="HBHK01001327">
    <property type="protein sequence ID" value="CAD9663797.1"/>
    <property type="molecule type" value="Transcribed_RNA"/>
</dbReference>
<dbReference type="EMBL" id="HBHK01001330">
    <property type="protein sequence ID" value="CAD9663805.1"/>
    <property type="molecule type" value="Transcribed_RNA"/>
</dbReference>
<dbReference type="CDD" id="cd02440">
    <property type="entry name" value="AdoMet_MTases"/>
    <property type="match status" value="1"/>
</dbReference>
<keyword evidence="2" id="KW-0808">Transferase</keyword>
<evidence type="ECO:0000256" key="2">
    <source>
        <dbReference type="PROSITE-ProRule" id="PRU01015"/>
    </source>
</evidence>